<dbReference type="AlphaFoldDB" id="A0AAD6XP91"/>
<reference evidence="3" key="1">
    <citation type="submission" date="2023-03" db="EMBL/GenBank/DDBJ databases">
        <title>Massive genome expansion in bonnet fungi (Mycena s.s.) driven by repeated elements and novel gene families across ecological guilds.</title>
        <authorList>
            <consortium name="Lawrence Berkeley National Laboratory"/>
            <person name="Harder C.B."/>
            <person name="Miyauchi S."/>
            <person name="Viragh M."/>
            <person name="Kuo A."/>
            <person name="Thoen E."/>
            <person name="Andreopoulos B."/>
            <person name="Lu D."/>
            <person name="Skrede I."/>
            <person name="Drula E."/>
            <person name="Henrissat B."/>
            <person name="Morin E."/>
            <person name="Kohler A."/>
            <person name="Barry K."/>
            <person name="LaButti K."/>
            <person name="Morin E."/>
            <person name="Salamov A."/>
            <person name="Lipzen A."/>
            <person name="Mereny Z."/>
            <person name="Hegedus B."/>
            <person name="Baldrian P."/>
            <person name="Stursova M."/>
            <person name="Weitz H."/>
            <person name="Taylor A."/>
            <person name="Grigoriev I.V."/>
            <person name="Nagy L.G."/>
            <person name="Martin F."/>
            <person name="Kauserud H."/>
        </authorList>
    </citation>
    <scope>NUCLEOTIDE SEQUENCE</scope>
    <source>
        <strain evidence="3">CBHHK173m</strain>
    </source>
</reference>
<organism evidence="3 4">
    <name type="scientific">Mycena belliarum</name>
    <dbReference type="NCBI Taxonomy" id="1033014"/>
    <lineage>
        <taxon>Eukaryota</taxon>
        <taxon>Fungi</taxon>
        <taxon>Dikarya</taxon>
        <taxon>Basidiomycota</taxon>
        <taxon>Agaricomycotina</taxon>
        <taxon>Agaricomycetes</taxon>
        <taxon>Agaricomycetidae</taxon>
        <taxon>Agaricales</taxon>
        <taxon>Marasmiineae</taxon>
        <taxon>Mycenaceae</taxon>
        <taxon>Mycena</taxon>
    </lineage>
</organism>
<feature type="region of interest" description="Disordered" evidence="1">
    <location>
        <begin position="106"/>
        <end position="135"/>
    </location>
</feature>
<evidence type="ECO:0000313" key="3">
    <source>
        <dbReference type="EMBL" id="KAJ7084818.1"/>
    </source>
</evidence>
<gene>
    <name evidence="3" type="ORF">B0H15DRAFT_382226</name>
</gene>
<sequence>MASPGVTPFIPPLNTPGPSPNPPQPPLAPTAPTGPNQQYPAWASQPQTAGSYPFYPNTPYNPQTPFLPPQPGMPPQYFPGTGGQPPQMQLPDFGGGGGYTPFGPPPAWAGTPWAIPGGGLPPGTPWQGAGQPSPYPAFGGPPLAAFAPHGPAQMRPAGWGPQPPMMGAFTPGPTPGDPWQAQPPWAQAQAQAQMQAQMGMGMGMGGMPGGMMGSGMMGGMGGMGLGFGAPAFGGMAEPQQPLSRAIGQVGDRVGQFEAGPNYGPVLEPFLVRAVRAHVRLNPLIHPLAETGGQPYLKWNMLFPSNQCQRSDDPVHISWAKGRKEPLTFPRVTFVRLVSDAFPWAISITAHNRDIGVTCGDLIDQVSRDMYQLTGQAEYEALGNAKKRTVADAYRHNRSRANGVPGGQLNPGMLRLDWLGLDTMFGGVRENERLVRRICGDVLPCTFELVCVKRYPMTAEEIRNQELMQRAISTRESERSARRRSQRPTVEVVRAEEESTTNDDEAEEGEEDDSEEEGEGRRGRRGRS</sequence>
<dbReference type="Pfam" id="PF20415">
    <property type="entry name" value="DUF6699"/>
    <property type="match status" value="1"/>
</dbReference>
<evidence type="ECO:0000313" key="4">
    <source>
        <dbReference type="Proteomes" id="UP001222325"/>
    </source>
</evidence>
<name>A0AAD6XP91_9AGAR</name>
<feature type="domain" description="DUF6699" evidence="2">
    <location>
        <begin position="296"/>
        <end position="429"/>
    </location>
</feature>
<dbReference type="EMBL" id="JARJCN010000036">
    <property type="protein sequence ID" value="KAJ7084818.1"/>
    <property type="molecule type" value="Genomic_DNA"/>
</dbReference>
<evidence type="ECO:0000259" key="2">
    <source>
        <dbReference type="Pfam" id="PF20415"/>
    </source>
</evidence>
<feature type="compositionally biased region" description="Pro residues" evidence="1">
    <location>
        <begin position="65"/>
        <end position="74"/>
    </location>
</feature>
<accession>A0AAD6XP91</accession>
<feature type="region of interest" description="Disordered" evidence="1">
    <location>
        <begin position="472"/>
        <end position="527"/>
    </location>
</feature>
<feature type="compositionally biased region" description="Pro residues" evidence="1">
    <location>
        <begin position="9"/>
        <end position="29"/>
    </location>
</feature>
<comment type="caution">
    <text evidence="3">The sequence shown here is derived from an EMBL/GenBank/DDBJ whole genome shotgun (WGS) entry which is preliminary data.</text>
</comment>
<evidence type="ECO:0000256" key="1">
    <source>
        <dbReference type="SAM" id="MobiDB-lite"/>
    </source>
</evidence>
<feature type="region of interest" description="Disordered" evidence="1">
    <location>
        <begin position="1"/>
        <end position="74"/>
    </location>
</feature>
<keyword evidence="4" id="KW-1185">Reference proteome</keyword>
<protein>
    <recommendedName>
        <fullName evidence="2">DUF6699 domain-containing protein</fullName>
    </recommendedName>
</protein>
<dbReference type="Proteomes" id="UP001222325">
    <property type="component" value="Unassembled WGS sequence"/>
</dbReference>
<proteinExistence type="predicted"/>
<feature type="compositionally biased region" description="Acidic residues" evidence="1">
    <location>
        <begin position="497"/>
        <end position="517"/>
    </location>
</feature>
<dbReference type="InterPro" id="IPR046522">
    <property type="entry name" value="DUF6699"/>
</dbReference>